<organism evidence="1 2">
    <name type="scientific">Flammeovirga kamogawensis</name>
    <dbReference type="NCBI Taxonomy" id="373891"/>
    <lineage>
        <taxon>Bacteria</taxon>
        <taxon>Pseudomonadati</taxon>
        <taxon>Bacteroidota</taxon>
        <taxon>Cytophagia</taxon>
        <taxon>Cytophagales</taxon>
        <taxon>Flammeovirgaceae</taxon>
        <taxon>Flammeovirga</taxon>
    </lineage>
</organism>
<dbReference type="RefSeq" id="WP_144075477.1">
    <property type="nucleotide sequence ID" value="NZ_CP076128.1"/>
</dbReference>
<dbReference type="Pfam" id="PF13692">
    <property type="entry name" value="Glyco_trans_1_4"/>
    <property type="match status" value="1"/>
</dbReference>
<protein>
    <submittedName>
        <fullName evidence="1">Glycosyltransferase family 4 protein</fullName>
    </submittedName>
</protein>
<keyword evidence="2" id="KW-1185">Reference proteome</keyword>
<accession>A0ABX8GWW7</accession>
<dbReference type="PANTHER" id="PTHR12526">
    <property type="entry name" value="GLYCOSYLTRANSFERASE"/>
    <property type="match status" value="1"/>
</dbReference>
<reference evidence="1 2" key="1">
    <citation type="submission" date="2021-05" db="EMBL/GenBank/DDBJ databases">
        <title>Comparative genomic studies on the polysaccharide-degrading batcterial strains of the Flammeovirga genus.</title>
        <authorList>
            <person name="Zewei F."/>
            <person name="Zheng Z."/>
            <person name="Yu L."/>
            <person name="Ruyue G."/>
            <person name="Yanhong M."/>
            <person name="Yuanyuan C."/>
            <person name="Jingyan G."/>
            <person name="Wenjun H."/>
        </authorList>
    </citation>
    <scope>NUCLEOTIDE SEQUENCE [LARGE SCALE GENOMIC DNA]</scope>
    <source>
        <strain evidence="1 2">YS10</strain>
    </source>
</reference>
<dbReference type="Proteomes" id="UP000682802">
    <property type="component" value="Chromosome 1"/>
</dbReference>
<dbReference type="Gene3D" id="3.40.50.2000">
    <property type="entry name" value="Glycogen Phosphorylase B"/>
    <property type="match status" value="2"/>
</dbReference>
<evidence type="ECO:0000313" key="2">
    <source>
        <dbReference type="Proteomes" id="UP000682802"/>
    </source>
</evidence>
<sequence>MKKILFLSPYPIGCAPSQRLKYEQYYTSIEKSGYKIETSSFIDEDFWKIIYKKGSFAKKILFTLKGYIRRIFDLFRLKEYDIIYIHLWVTPFGFPIFEYLVRKLSSKVIYDIDDMVFLGHSSSANRLFQELKGTKKMLYLMKNSDHVITCTPKLDEFVRKYNRKTTDISSTINTENYTIKNEYSNTKTIVIGWSGSHSTSKYLYLLEDVLKSLSKKYNIKIKVIGDASFQIPGLTIEAQDWDELTEVEELQKIDIGVYPLPNEEWVLGKSGLKALQYMALGLPTVATAIGANYRVIENGISGFLVNSQEEWYTFLEKLIVDADLRRKIGTKARINVVENYSIQSTSSTYLEIIDSLS</sequence>
<evidence type="ECO:0000313" key="1">
    <source>
        <dbReference type="EMBL" id="QWG08098.1"/>
    </source>
</evidence>
<dbReference type="EMBL" id="CP076128">
    <property type="protein sequence ID" value="QWG08098.1"/>
    <property type="molecule type" value="Genomic_DNA"/>
</dbReference>
<proteinExistence type="predicted"/>
<dbReference type="CDD" id="cd03801">
    <property type="entry name" value="GT4_PimA-like"/>
    <property type="match status" value="1"/>
</dbReference>
<name>A0ABX8GWW7_9BACT</name>
<gene>
    <name evidence="1" type="ORF">KM029_03940</name>
</gene>
<dbReference type="SUPFAM" id="SSF53756">
    <property type="entry name" value="UDP-Glycosyltransferase/glycogen phosphorylase"/>
    <property type="match status" value="1"/>
</dbReference>